<reference evidence="3" key="2">
    <citation type="submission" date="2020-05" db="UniProtKB">
        <authorList>
            <consortium name="EnsemblMetazoa"/>
        </authorList>
    </citation>
    <scope>IDENTIFICATION</scope>
    <source>
        <strain evidence="3">wikel</strain>
    </source>
</reference>
<dbReference type="EMBL" id="ABJB011014165">
    <property type="status" value="NOT_ANNOTATED_CDS"/>
    <property type="molecule type" value="Genomic_DNA"/>
</dbReference>
<evidence type="ECO:0000256" key="1">
    <source>
        <dbReference type="SAM" id="MobiDB-lite"/>
    </source>
</evidence>
<reference evidence="2 4" key="1">
    <citation type="submission" date="2008-03" db="EMBL/GenBank/DDBJ databases">
        <title>Annotation of Ixodes scapularis.</title>
        <authorList>
            <consortium name="Ixodes scapularis Genome Project Consortium"/>
            <person name="Caler E."/>
            <person name="Hannick L.I."/>
            <person name="Bidwell S."/>
            <person name="Joardar V."/>
            <person name="Thiagarajan M."/>
            <person name="Amedeo P."/>
            <person name="Galinsky K.J."/>
            <person name="Schobel S."/>
            <person name="Inman J."/>
            <person name="Hostetler J."/>
            <person name="Miller J."/>
            <person name="Hammond M."/>
            <person name="Megy K."/>
            <person name="Lawson D."/>
            <person name="Kodira C."/>
            <person name="Sutton G."/>
            <person name="Meyer J."/>
            <person name="Hill C.A."/>
            <person name="Birren B."/>
            <person name="Nene V."/>
            <person name="Collins F."/>
            <person name="Alarcon-Chaidez F."/>
            <person name="Wikel S."/>
            <person name="Strausberg R."/>
        </authorList>
    </citation>
    <scope>NUCLEOTIDE SEQUENCE [LARGE SCALE GENOMIC DNA]</scope>
    <source>
        <strain evidence="4">Wikel</strain>
        <strain evidence="2">Wikel colony</strain>
    </source>
</reference>
<dbReference type="EMBL" id="ABJB010564733">
    <property type="status" value="NOT_ANNOTATED_CDS"/>
    <property type="molecule type" value="Genomic_DNA"/>
</dbReference>
<evidence type="ECO:0000313" key="2">
    <source>
        <dbReference type="EMBL" id="EEC13594.1"/>
    </source>
</evidence>
<dbReference type="VEuPathDB" id="VectorBase:ISCI011078"/>
<feature type="region of interest" description="Disordered" evidence="1">
    <location>
        <begin position="1"/>
        <end position="99"/>
    </location>
</feature>
<feature type="compositionally biased region" description="Basic and acidic residues" evidence="1">
    <location>
        <begin position="69"/>
        <end position="99"/>
    </location>
</feature>
<evidence type="ECO:0000313" key="3">
    <source>
        <dbReference type="EnsemblMetazoa" id="ISCW011078-PA"/>
    </source>
</evidence>
<accession>B7Q419</accession>
<dbReference type="Proteomes" id="UP000001555">
    <property type="component" value="Unassembled WGS sequence"/>
</dbReference>
<dbReference type="EnsemblMetazoa" id="ISCW011078-RA">
    <property type="protein sequence ID" value="ISCW011078-PA"/>
    <property type="gene ID" value="ISCW011078"/>
</dbReference>
<evidence type="ECO:0000313" key="4">
    <source>
        <dbReference type="Proteomes" id="UP000001555"/>
    </source>
</evidence>
<proteinExistence type="predicted"/>
<dbReference type="EMBL" id="DS853260">
    <property type="protein sequence ID" value="EEC13594.1"/>
    <property type="molecule type" value="Genomic_DNA"/>
</dbReference>
<dbReference type="HOGENOM" id="CLU_2326630_0_0_1"/>
<gene>
    <name evidence="2" type="ORF">IscW_ISCW011078</name>
</gene>
<dbReference type="AlphaFoldDB" id="B7Q419"/>
<organism>
    <name type="scientific">Ixodes scapularis</name>
    <name type="common">Black-legged tick</name>
    <name type="synonym">Deer tick</name>
    <dbReference type="NCBI Taxonomy" id="6945"/>
    <lineage>
        <taxon>Eukaryota</taxon>
        <taxon>Metazoa</taxon>
        <taxon>Ecdysozoa</taxon>
        <taxon>Arthropoda</taxon>
        <taxon>Chelicerata</taxon>
        <taxon>Arachnida</taxon>
        <taxon>Acari</taxon>
        <taxon>Parasitiformes</taxon>
        <taxon>Ixodida</taxon>
        <taxon>Ixodoidea</taxon>
        <taxon>Ixodidae</taxon>
        <taxon>Ixodinae</taxon>
        <taxon>Ixodes</taxon>
    </lineage>
</organism>
<dbReference type="VEuPathDB" id="VectorBase:ISCW011078"/>
<protein>
    <submittedName>
        <fullName evidence="2 3">Uncharacterized protein</fullName>
    </submittedName>
</protein>
<feature type="non-terminal residue" evidence="2">
    <location>
        <position position="1"/>
    </location>
</feature>
<sequence>TLSHFLACTRSSSEQRLAPISTPTISPSYQPHYKRQPEPSSRPLPPPEKANAIPRPSRLINPLPPPPPQKEKKKEKNKENQVGPGERRSTDPRTHPIRK</sequence>
<keyword evidence="4" id="KW-1185">Reference proteome</keyword>
<dbReference type="PaxDb" id="6945-B7Q419"/>
<feature type="compositionally biased region" description="Polar residues" evidence="1">
    <location>
        <begin position="1"/>
        <end position="29"/>
    </location>
</feature>
<dbReference type="InParanoid" id="B7Q419"/>
<name>B7Q419_IXOSC</name>